<organism evidence="1 2">
    <name type="scientific">Rhynchophorus ferrugineus</name>
    <name type="common">Red palm weevil</name>
    <name type="synonym">Curculio ferrugineus</name>
    <dbReference type="NCBI Taxonomy" id="354439"/>
    <lineage>
        <taxon>Eukaryota</taxon>
        <taxon>Metazoa</taxon>
        <taxon>Ecdysozoa</taxon>
        <taxon>Arthropoda</taxon>
        <taxon>Hexapoda</taxon>
        <taxon>Insecta</taxon>
        <taxon>Pterygota</taxon>
        <taxon>Neoptera</taxon>
        <taxon>Endopterygota</taxon>
        <taxon>Coleoptera</taxon>
        <taxon>Polyphaga</taxon>
        <taxon>Cucujiformia</taxon>
        <taxon>Curculionidae</taxon>
        <taxon>Dryophthorinae</taxon>
        <taxon>Rhynchophorus</taxon>
    </lineage>
</organism>
<dbReference type="EMBL" id="JAACXV010009106">
    <property type="protein sequence ID" value="KAF7275800.1"/>
    <property type="molecule type" value="Genomic_DNA"/>
</dbReference>
<gene>
    <name evidence="1" type="ORF">GWI33_011258</name>
</gene>
<accession>A0A834ID03</accession>
<reference evidence="1" key="1">
    <citation type="submission" date="2020-08" db="EMBL/GenBank/DDBJ databases">
        <title>Genome sequencing and assembly of the red palm weevil Rhynchophorus ferrugineus.</title>
        <authorList>
            <person name="Dias G.B."/>
            <person name="Bergman C.M."/>
            <person name="Manee M."/>
        </authorList>
    </citation>
    <scope>NUCLEOTIDE SEQUENCE</scope>
    <source>
        <strain evidence="1">AA-2017</strain>
        <tissue evidence="1">Whole larva</tissue>
    </source>
</reference>
<sequence length="67" mass="7741">CSPDAYETDDDYYEQTDVYVQNTALDPEDIIRRCHTLCQTSKDSAKAKYCRKSTPMKKSKGKPSQTW</sequence>
<name>A0A834ID03_RHYFE</name>
<evidence type="ECO:0000313" key="1">
    <source>
        <dbReference type="EMBL" id="KAF7275800.1"/>
    </source>
</evidence>
<proteinExistence type="predicted"/>
<dbReference type="AlphaFoldDB" id="A0A834ID03"/>
<keyword evidence="2" id="KW-1185">Reference proteome</keyword>
<feature type="non-terminal residue" evidence="1">
    <location>
        <position position="1"/>
    </location>
</feature>
<comment type="caution">
    <text evidence="1">The sequence shown here is derived from an EMBL/GenBank/DDBJ whole genome shotgun (WGS) entry which is preliminary data.</text>
</comment>
<protein>
    <submittedName>
        <fullName evidence="1">Uncharacterized protein</fullName>
    </submittedName>
</protein>
<evidence type="ECO:0000313" key="2">
    <source>
        <dbReference type="Proteomes" id="UP000625711"/>
    </source>
</evidence>
<dbReference type="Proteomes" id="UP000625711">
    <property type="component" value="Unassembled WGS sequence"/>
</dbReference>